<dbReference type="CDD" id="cd14966">
    <property type="entry name" value="7tmD_STE3"/>
    <property type="match status" value="1"/>
</dbReference>
<evidence type="ECO:0000256" key="9">
    <source>
        <dbReference type="ARBA" id="ARBA00023224"/>
    </source>
</evidence>
<feature type="transmembrane region" description="Helical" evidence="11">
    <location>
        <begin position="110"/>
        <end position="130"/>
    </location>
</feature>
<feature type="transmembrane region" description="Helical" evidence="11">
    <location>
        <begin position="150"/>
        <end position="176"/>
    </location>
</feature>
<gene>
    <name evidence="12" type="primary">rcb3a</name>
</gene>
<organism evidence="12">
    <name type="scientific">Agrocybe salicacicola</name>
    <dbReference type="NCBI Taxonomy" id="1078488"/>
    <lineage>
        <taxon>Eukaryota</taxon>
        <taxon>Fungi</taxon>
        <taxon>Dikarya</taxon>
        <taxon>Basidiomycota</taxon>
        <taxon>Agaricomycotina</taxon>
        <taxon>Agaricomycetes</taxon>
        <taxon>Agaricomycetidae</taxon>
        <taxon>Agaricales</taxon>
        <taxon>Agaricineae</taxon>
        <taxon>Strophariaceae</taxon>
        <taxon>Agrocybe</taxon>
    </lineage>
</organism>
<name>A0A2P0M863_9AGAR</name>
<evidence type="ECO:0000256" key="7">
    <source>
        <dbReference type="ARBA" id="ARBA00023136"/>
    </source>
</evidence>
<dbReference type="PRINTS" id="PR00899">
    <property type="entry name" value="GPCRSTE3"/>
</dbReference>
<keyword evidence="8 12" id="KW-0675">Receptor</keyword>
<dbReference type="GO" id="GO:0004933">
    <property type="term" value="F:mating-type a-factor pheromone receptor activity"/>
    <property type="evidence" value="ECO:0007669"/>
    <property type="project" value="InterPro"/>
</dbReference>
<keyword evidence="5 11" id="KW-1133">Transmembrane helix</keyword>
<dbReference type="PRINTS" id="PR00900">
    <property type="entry name" value="PHEROMONEAR"/>
</dbReference>
<feature type="transmembrane region" description="Helical" evidence="11">
    <location>
        <begin position="205"/>
        <end position="226"/>
    </location>
</feature>
<keyword evidence="4 11" id="KW-0812">Transmembrane</keyword>
<dbReference type="PANTHER" id="PTHR28097">
    <property type="entry name" value="PHEROMONE A FACTOR RECEPTOR"/>
    <property type="match status" value="1"/>
</dbReference>
<evidence type="ECO:0000256" key="4">
    <source>
        <dbReference type="ARBA" id="ARBA00022692"/>
    </source>
</evidence>
<evidence type="ECO:0000256" key="3">
    <source>
        <dbReference type="ARBA" id="ARBA00022507"/>
    </source>
</evidence>
<evidence type="ECO:0000256" key="10">
    <source>
        <dbReference type="SAM" id="MobiDB-lite"/>
    </source>
</evidence>
<dbReference type="GO" id="GO:0005886">
    <property type="term" value="C:plasma membrane"/>
    <property type="evidence" value="ECO:0007669"/>
    <property type="project" value="TreeGrafter"/>
</dbReference>
<keyword evidence="6" id="KW-0297">G-protein coupled receptor</keyword>
<feature type="transmembrane region" description="Helical" evidence="11">
    <location>
        <begin position="261"/>
        <end position="284"/>
    </location>
</feature>
<evidence type="ECO:0000256" key="8">
    <source>
        <dbReference type="ARBA" id="ARBA00023170"/>
    </source>
</evidence>
<dbReference type="InterPro" id="IPR001499">
    <property type="entry name" value="GPCR_STE3"/>
</dbReference>
<feature type="transmembrane region" description="Helical" evidence="11">
    <location>
        <begin position="66"/>
        <end position="89"/>
    </location>
</feature>
<sequence>MHLELPIASFICAVLSLAPLPWHWRAGTVPTVSIALWLFVSNLINGVNTIVWAGNVRIVSPIWCDISTKIIIGANVALPASIFCLCIHLERVSSIRQISTSHVQKRRRQWFDGLMCFGIPMIYMTLHYVVQGHRFDIIEDFGCRASTYVSIASVFLVWVPPLFFSFGAFILSALAFRNFWMRRITFARHLQTSNSALTPSRYFRLMAMSLVQMFWGLVIISLSMWFTMKRGLRPWISWEDVHFEFSRIGLFPKMFIPRREFLYTFLLWWTLPISSFLFFAFFSFGQDAMKEYRECYLWVRRRIFRLADPSEKFSGSSPLPSLYVVDAHRLDFILLTRPSMANSLTANQKQPSRLQHRLTRTTNGIPQNHLRLSRQPHQHATARPSPMSTAPKPRRQRRGRIRVQSQAIARQVAPPNPRHHHDTSLFPSSLMELPRSFLECLTHAHLIATIFASFLSYARHESFCTLY</sequence>
<dbReference type="Pfam" id="PF02076">
    <property type="entry name" value="STE3"/>
    <property type="match status" value="1"/>
</dbReference>
<dbReference type="AlphaFoldDB" id="A0A2P0M863"/>
<evidence type="ECO:0000256" key="11">
    <source>
        <dbReference type="SAM" id="Phobius"/>
    </source>
</evidence>
<reference evidence="12" key="1">
    <citation type="submission" date="2015-11" db="EMBL/GenBank/DDBJ databases">
        <title>Mating B locus structure and alleles activity of edible fungi Agrocybe salicacola.</title>
        <authorList>
            <person name="Chen W."/>
            <person name="Zhao Y."/>
        </authorList>
    </citation>
    <scope>NUCLEOTIDE SEQUENCE</scope>
    <source>
        <strain evidence="12">M20</strain>
    </source>
</reference>
<keyword evidence="7 11" id="KW-0472">Membrane</keyword>
<feature type="compositionally biased region" description="Basic residues" evidence="10">
    <location>
        <begin position="392"/>
        <end position="401"/>
    </location>
</feature>
<protein>
    <submittedName>
        <fullName evidence="12">Pheromone receptor</fullName>
    </submittedName>
</protein>
<evidence type="ECO:0000256" key="5">
    <source>
        <dbReference type="ARBA" id="ARBA00022989"/>
    </source>
</evidence>
<keyword evidence="3" id="KW-0589">Pheromone response</keyword>
<accession>A0A2P0M863</accession>
<dbReference type="EMBL" id="KT989646">
    <property type="protein sequence ID" value="ANB67024.1"/>
    <property type="molecule type" value="Genomic_DNA"/>
</dbReference>
<dbReference type="InterPro" id="IPR001546">
    <property type="entry name" value="GPCR_Pheromne_A_rcpt"/>
</dbReference>
<dbReference type="GO" id="GO:0000750">
    <property type="term" value="P:pheromone-dependent signal transduction involved in conjugation with cellular fusion"/>
    <property type="evidence" value="ECO:0007669"/>
    <property type="project" value="TreeGrafter"/>
</dbReference>
<comment type="subcellular location">
    <subcellularLocation>
        <location evidence="1">Membrane</location>
        <topology evidence="1">Multi-pass membrane protein</topology>
    </subcellularLocation>
</comment>
<proteinExistence type="inferred from homology"/>
<evidence type="ECO:0000256" key="1">
    <source>
        <dbReference type="ARBA" id="ARBA00004141"/>
    </source>
</evidence>
<feature type="transmembrane region" description="Helical" evidence="11">
    <location>
        <begin position="34"/>
        <end position="54"/>
    </location>
</feature>
<feature type="transmembrane region" description="Helical" evidence="11">
    <location>
        <begin position="6"/>
        <end position="22"/>
    </location>
</feature>
<evidence type="ECO:0000256" key="2">
    <source>
        <dbReference type="ARBA" id="ARBA00011085"/>
    </source>
</evidence>
<feature type="region of interest" description="Disordered" evidence="10">
    <location>
        <begin position="372"/>
        <end position="403"/>
    </location>
</feature>
<evidence type="ECO:0000313" key="12">
    <source>
        <dbReference type="EMBL" id="ANB67024.1"/>
    </source>
</evidence>
<keyword evidence="9" id="KW-0807">Transducer</keyword>
<comment type="similarity">
    <text evidence="2">Belongs to the G-protein coupled receptor 4 family.</text>
</comment>
<evidence type="ECO:0000256" key="6">
    <source>
        <dbReference type="ARBA" id="ARBA00023040"/>
    </source>
</evidence>
<dbReference type="PANTHER" id="PTHR28097:SF1">
    <property type="entry name" value="PHEROMONE A FACTOR RECEPTOR"/>
    <property type="match status" value="1"/>
</dbReference>